<keyword evidence="5" id="KW-1185">Reference proteome</keyword>
<accession>A0AAJ4REN4</accession>
<reference evidence="2" key="3">
    <citation type="submission" date="2019-06" db="EMBL/GenBank/DDBJ databases">
        <title>A comparative analysis of the Nautiliaceae.</title>
        <authorList>
            <person name="Grosche A."/>
            <person name="Smedile F."/>
            <person name="Vetriani C."/>
        </authorList>
    </citation>
    <scope>NUCLEOTIDE SEQUENCE</scope>
    <source>
        <strain evidence="2">TB6</strain>
    </source>
</reference>
<name>A0AAJ4REN4_9BACT</name>
<dbReference type="EMBL" id="CP027432">
    <property type="protein sequence ID" value="QCI28092.1"/>
    <property type="molecule type" value="Genomic_DNA"/>
</dbReference>
<reference evidence="5" key="1">
    <citation type="submission" date="2018-03" db="EMBL/GenBank/DDBJ databases">
        <title>A comparative analysis of the Nautiliaceae.</title>
        <authorList>
            <person name="Grosche A."/>
            <person name="Smedile F."/>
            <person name="Vetriani C."/>
        </authorList>
    </citation>
    <scope>NUCLEOTIDE SEQUENCE [LARGE SCALE GENOMIC DNA]</scope>
    <source>
        <strain evidence="5">TB6</strain>
    </source>
</reference>
<keyword evidence="1" id="KW-0175">Coiled coil</keyword>
<dbReference type="EMBL" id="RJVK01000001">
    <property type="protein sequence ID" value="ROR41199.1"/>
    <property type="molecule type" value="Genomic_DNA"/>
</dbReference>
<dbReference type="Proteomes" id="UP000298805">
    <property type="component" value="Chromosome"/>
</dbReference>
<proteinExistence type="predicted"/>
<dbReference type="Proteomes" id="UP000272781">
    <property type="component" value="Unassembled WGS sequence"/>
</dbReference>
<evidence type="ECO:0000256" key="1">
    <source>
        <dbReference type="SAM" id="Coils"/>
    </source>
</evidence>
<dbReference type="AlphaFoldDB" id="A0AAJ4REN4"/>
<feature type="coiled-coil region" evidence="1">
    <location>
        <begin position="95"/>
        <end position="134"/>
    </location>
</feature>
<evidence type="ECO:0000313" key="2">
    <source>
        <dbReference type="EMBL" id="QCI28092.1"/>
    </source>
</evidence>
<sequence>MDITFLINQCLKLDYSKKAIIETKIDNLQKVNNILSLNGCKLIKTKNEKFILIKTPKPLAIFNPDVEIKDIIKSKEDIPKKLKKIEKIIKTYAINEDTKEELMKFLNKLEGIVNEKLKKEIENIKKNIRVKSTAFA</sequence>
<evidence type="ECO:0000313" key="3">
    <source>
        <dbReference type="EMBL" id="ROR41199.1"/>
    </source>
</evidence>
<protein>
    <submittedName>
        <fullName evidence="3">Uncharacterized protein</fullName>
    </submittedName>
</protein>
<evidence type="ECO:0000313" key="5">
    <source>
        <dbReference type="Proteomes" id="UP000298805"/>
    </source>
</evidence>
<reference evidence="3 4" key="2">
    <citation type="submission" date="2018-11" db="EMBL/GenBank/DDBJ databases">
        <title>Genomic Encyclopedia of Type Strains, Phase IV (KMG-IV): sequencing the most valuable type-strain genomes for metagenomic binning, comparative biology and taxonomic classification.</title>
        <authorList>
            <person name="Goeker M."/>
        </authorList>
    </citation>
    <scope>NUCLEOTIDE SEQUENCE [LARGE SCALE GENOMIC DNA]</scope>
    <source>
        <strain evidence="3 4">DSM 27783</strain>
    </source>
</reference>
<evidence type="ECO:0000313" key="4">
    <source>
        <dbReference type="Proteomes" id="UP000272781"/>
    </source>
</evidence>
<organism evidence="3 4">
    <name type="scientific">Caminibacter pacificus</name>
    <dbReference type="NCBI Taxonomy" id="1424653"/>
    <lineage>
        <taxon>Bacteria</taxon>
        <taxon>Pseudomonadati</taxon>
        <taxon>Campylobacterota</taxon>
        <taxon>Epsilonproteobacteria</taxon>
        <taxon>Nautiliales</taxon>
        <taxon>Nautiliaceae</taxon>
        <taxon>Caminibacter</taxon>
    </lineage>
</organism>
<gene>
    <name evidence="2" type="ORF">C6V80_03715</name>
    <name evidence="3" type="ORF">EDC58_0684</name>
</gene>
<dbReference type="RefSeq" id="WP_123352093.1">
    <property type="nucleotide sequence ID" value="NZ_CP027432.2"/>
</dbReference>